<dbReference type="RefSeq" id="WP_184255322.1">
    <property type="nucleotide sequence ID" value="NZ_JACHIO010000008.1"/>
</dbReference>
<proteinExistence type="predicted"/>
<evidence type="ECO:0000313" key="3">
    <source>
        <dbReference type="Proteomes" id="UP000584867"/>
    </source>
</evidence>
<comment type="caution">
    <text evidence="2">The sequence shown here is derived from an EMBL/GenBank/DDBJ whole genome shotgun (WGS) entry which is preliminary data.</text>
</comment>
<organism evidence="2 3">
    <name type="scientific">Granulicella mallensis</name>
    <dbReference type="NCBI Taxonomy" id="940614"/>
    <lineage>
        <taxon>Bacteria</taxon>
        <taxon>Pseudomonadati</taxon>
        <taxon>Acidobacteriota</taxon>
        <taxon>Terriglobia</taxon>
        <taxon>Terriglobales</taxon>
        <taxon>Acidobacteriaceae</taxon>
        <taxon>Granulicella</taxon>
    </lineage>
</organism>
<protein>
    <submittedName>
        <fullName evidence="2">Outer membrane protein assembly factor BamD (BamD/ComL family)</fullName>
    </submittedName>
</protein>
<dbReference type="Proteomes" id="UP000584867">
    <property type="component" value="Unassembled WGS sequence"/>
</dbReference>
<name>A0A7W7ZRA1_9BACT</name>
<accession>A0A7W7ZRA1</accession>
<evidence type="ECO:0000313" key="2">
    <source>
        <dbReference type="EMBL" id="MBB5063851.1"/>
    </source>
</evidence>
<feature type="compositionally biased region" description="Basic and acidic residues" evidence="1">
    <location>
        <begin position="82"/>
        <end position="94"/>
    </location>
</feature>
<evidence type="ECO:0000256" key="1">
    <source>
        <dbReference type="SAM" id="MobiDB-lite"/>
    </source>
</evidence>
<dbReference type="InterPro" id="IPR011990">
    <property type="entry name" value="TPR-like_helical_dom_sf"/>
</dbReference>
<reference evidence="2 3" key="1">
    <citation type="submission" date="2020-08" db="EMBL/GenBank/DDBJ databases">
        <title>Genomic Encyclopedia of Type Strains, Phase IV (KMG-V): Genome sequencing to study the core and pangenomes of soil and plant-associated prokaryotes.</title>
        <authorList>
            <person name="Whitman W."/>
        </authorList>
    </citation>
    <scope>NUCLEOTIDE SEQUENCE [LARGE SCALE GENOMIC DNA]</scope>
    <source>
        <strain evidence="2 3">X5P3</strain>
    </source>
</reference>
<gene>
    <name evidence="2" type="ORF">HDF15_002199</name>
</gene>
<feature type="region of interest" description="Disordered" evidence="1">
    <location>
        <begin position="82"/>
        <end position="115"/>
    </location>
</feature>
<sequence>MRFSSVTAAFLLVPGLLFAQKQKRDNRSGYDRSARSTVLHTANVYATPDSSAPPIVTVTPGHEIVVTAHNGPWVNVFANTDTKEDVDPDSKPEFEDPEANPDPSSGWIRDKGIVGPTTPNGDVLIYGAAAEYEAQAMRPHAPKGADQAAHLLYHRVANYFPDSPLAPEAEFRAADIRWQLDKLDISTLPSAHEQEAFLRPQLYEGEFKHLMKLYPNSPFTARAAFELLDNKLCGDWQGLPKCPEMETQLYLKYADRYPDGPKSAEALYNAAYRQGALVTMYTLDENKKNSEAAAKNCQSIADELRQKYPQSDFAARAATVAFRVKQGIPVYGNDRD</sequence>
<dbReference type="AlphaFoldDB" id="A0A7W7ZRA1"/>
<dbReference type="Gene3D" id="1.25.40.10">
    <property type="entry name" value="Tetratricopeptide repeat domain"/>
    <property type="match status" value="1"/>
</dbReference>
<dbReference type="EMBL" id="JACHIO010000008">
    <property type="protein sequence ID" value="MBB5063851.1"/>
    <property type="molecule type" value="Genomic_DNA"/>
</dbReference>